<dbReference type="Gene3D" id="1.20.120.160">
    <property type="entry name" value="HPT domain"/>
    <property type="match status" value="1"/>
</dbReference>
<dbReference type="Proteomes" id="UP000286268">
    <property type="component" value="Chromosome"/>
</dbReference>
<dbReference type="GO" id="GO:0000160">
    <property type="term" value="P:phosphorelay signal transduction system"/>
    <property type="evidence" value="ECO:0007669"/>
    <property type="project" value="InterPro"/>
</dbReference>
<reference evidence="3 4" key="1">
    <citation type="submission" date="2018-01" db="EMBL/GenBank/DDBJ databases">
        <title>Genome Sequencing and Assembly of Anaerobacter polyendosporus strain CT4.</title>
        <authorList>
            <person name="Tachaapaikoon C."/>
            <person name="Sutheeworapong S."/>
            <person name="Jenjaroenpun P."/>
            <person name="Wongsurawat T."/>
            <person name="Nookeaw I."/>
            <person name="Cheawchanlertfa P."/>
            <person name="Kosugi A."/>
            <person name="Cheevadhanarak S."/>
            <person name="Ratanakhanokchai K."/>
        </authorList>
    </citation>
    <scope>NUCLEOTIDE SEQUENCE [LARGE SCALE GENOMIC DNA]</scope>
    <source>
        <strain evidence="3 4">CT4</strain>
    </source>
</reference>
<dbReference type="InterPro" id="IPR036641">
    <property type="entry name" value="HPT_dom_sf"/>
</dbReference>
<dbReference type="InterPro" id="IPR008207">
    <property type="entry name" value="Sig_transdc_His_kin_Hpt_dom"/>
</dbReference>
<dbReference type="Pfam" id="PF01627">
    <property type="entry name" value="Hpt"/>
    <property type="match status" value="1"/>
</dbReference>
<dbReference type="KEGG" id="cmah:C1I91_15555"/>
<dbReference type="EMBL" id="CP025746">
    <property type="protein sequence ID" value="QAA32941.1"/>
    <property type="molecule type" value="Genomic_DNA"/>
</dbReference>
<keyword evidence="1" id="KW-0597">Phosphoprotein</keyword>
<evidence type="ECO:0000259" key="2">
    <source>
        <dbReference type="PROSITE" id="PS50894"/>
    </source>
</evidence>
<protein>
    <recommendedName>
        <fullName evidence="2">HPt domain-containing protein</fullName>
    </recommendedName>
</protein>
<feature type="modified residue" description="Phosphohistidine" evidence="1">
    <location>
        <position position="51"/>
    </location>
</feature>
<organism evidence="3 4">
    <name type="scientific">Clostridium manihotivorum</name>
    <dbReference type="NCBI Taxonomy" id="2320868"/>
    <lineage>
        <taxon>Bacteria</taxon>
        <taxon>Bacillati</taxon>
        <taxon>Bacillota</taxon>
        <taxon>Clostridia</taxon>
        <taxon>Eubacteriales</taxon>
        <taxon>Clostridiaceae</taxon>
        <taxon>Clostridium</taxon>
    </lineage>
</organism>
<accession>A0A3R5U9M1</accession>
<dbReference type="PROSITE" id="PS50894">
    <property type="entry name" value="HPT"/>
    <property type="match status" value="1"/>
</dbReference>
<feature type="domain" description="HPt" evidence="2">
    <location>
        <begin position="12"/>
        <end position="104"/>
    </location>
</feature>
<gene>
    <name evidence="3" type="ORF">C1I91_15555</name>
</gene>
<dbReference type="AlphaFoldDB" id="A0A3R5U9M1"/>
<evidence type="ECO:0000256" key="1">
    <source>
        <dbReference type="PROSITE-ProRule" id="PRU00110"/>
    </source>
</evidence>
<keyword evidence="4" id="KW-1185">Reference proteome</keyword>
<sequence>MNITEKDLVVEVKEKYRDLVPIFLNARLSDVEKLEVAVEFSDFETVGLIGHSIHGAGGSYGFQFASKLGEELEAAAARENSTEIIAIINSLREYLASVKVTYID</sequence>
<evidence type="ECO:0000313" key="3">
    <source>
        <dbReference type="EMBL" id="QAA32941.1"/>
    </source>
</evidence>
<dbReference type="SUPFAM" id="SSF47226">
    <property type="entry name" value="Histidine-containing phosphotransfer domain, HPT domain"/>
    <property type="match status" value="1"/>
</dbReference>
<dbReference type="RefSeq" id="WP_128213675.1">
    <property type="nucleotide sequence ID" value="NZ_CP025746.1"/>
</dbReference>
<dbReference type="OrthoDB" id="9792360at2"/>
<name>A0A3R5U9M1_9CLOT</name>
<evidence type="ECO:0000313" key="4">
    <source>
        <dbReference type="Proteomes" id="UP000286268"/>
    </source>
</evidence>
<proteinExistence type="predicted"/>